<evidence type="ECO:0000256" key="4">
    <source>
        <dbReference type="HAMAP-Rule" id="MF_00434"/>
    </source>
</evidence>
<dbReference type="CDD" id="cd00913">
    <property type="entry name" value="PCD_DCoH_subfamily_a"/>
    <property type="match status" value="1"/>
</dbReference>
<dbReference type="AlphaFoldDB" id="A0A4R3JXX6"/>
<sequence>MSEVFCDLAKGKCKPCEGGVPPLSQAEIDRLLPKLKDWQVADGKLRRDFKFADHYVTMTFVNAIAWVSHQQGHHPDLAVGYNTCRVEYLTHAIKGLSESDFICAAKIDALFEL</sequence>
<name>A0A4R3JXX6_9PROT</name>
<dbReference type="HAMAP" id="MF_00434">
    <property type="entry name" value="Pterin_4_alpha"/>
    <property type="match status" value="1"/>
</dbReference>
<dbReference type="GO" id="GO:0008124">
    <property type="term" value="F:4-alpha-hydroxytetrahydrobiopterin dehydratase activity"/>
    <property type="evidence" value="ECO:0007669"/>
    <property type="project" value="UniProtKB-UniRule"/>
</dbReference>
<evidence type="ECO:0000256" key="1">
    <source>
        <dbReference type="ARBA" id="ARBA00001554"/>
    </source>
</evidence>
<dbReference type="NCBIfam" id="NF002017">
    <property type="entry name" value="PRK00823.1-2"/>
    <property type="match status" value="1"/>
</dbReference>
<dbReference type="RefSeq" id="WP_126460390.1">
    <property type="nucleotide sequence ID" value="NZ_AP018721.1"/>
</dbReference>
<dbReference type="GO" id="GO:0006729">
    <property type="term" value="P:tetrahydrobiopterin biosynthetic process"/>
    <property type="evidence" value="ECO:0007669"/>
    <property type="project" value="InterPro"/>
</dbReference>
<dbReference type="EC" id="4.2.1.96" evidence="4"/>
<comment type="similarity">
    <text evidence="2 4">Belongs to the pterin-4-alpha-carbinolamine dehydratase family.</text>
</comment>
<gene>
    <name evidence="5" type="ORF">EDC61_10820</name>
</gene>
<dbReference type="EMBL" id="SLZY01000008">
    <property type="protein sequence ID" value="TCS71677.1"/>
    <property type="molecule type" value="Genomic_DNA"/>
</dbReference>
<dbReference type="OrthoDB" id="9794987at2"/>
<dbReference type="NCBIfam" id="NF002019">
    <property type="entry name" value="PRK00823.1-4"/>
    <property type="match status" value="1"/>
</dbReference>
<dbReference type="Gene3D" id="3.30.1360.20">
    <property type="entry name" value="Transcriptional coactivator/pterin dehydratase"/>
    <property type="match status" value="1"/>
</dbReference>
<comment type="caution">
    <text evidence="5">The sequence shown here is derived from an EMBL/GenBank/DDBJ whole genome shotgun (WGS) entry which is preliminary data.</text>
</comment>
<protein>
    <recommendedName>
        <fullName evidence="4">Putative pterin-4-alpha-carbinolamine dehydratase</fullName>
        <shortName evidence="4">PHS</shortName>
        <ecNumber evidence="4">4.2.1.96</ecNumber>
    </recommendedName>
    <alternativeName>
        <fullName evidence="4">4-alpha-hydroxy-tetrahydropterin dehydratase</fullName>
    </alternativeName>
    <alternativeName>
        <fullName evidence="4">Pterin carbinolamine dehydratase</fullName>
        <shortName evidence="4">PCD</shortName>
    </alternativeName>
</protein>
<proteinExistence type="inferred from homology"/>
<dbReference type="Proteomes" id="UP000295135">
    <property type="component" value="Unassembled WGS sequence"/>
</dbReference>
<evidence type="ECO:0000313" key="5">
    <source>
        <dbReference type="EMBL" id="TCS71677.1"/>
    </source>
</evidence>
<evidence type="ECO:0000256" key="2">
    <source>
        <dbReference type="ARBA" id="ARBA00006472"/>
    </source>
</evidence>
<keyword evidence="6" id="KW-1185">Reference proteome</keyword>
<evidence type="ECO:0000256" key="3">
    <source>
        <dbReference type="ARBA" id="ARBA00023239"/>
    </source>
</evidence>
<dbReference type="InterPro" id="IPR036428">
    <property type="entry name" value="PCD_sf"/>
</dbReference>
<reference evidence="5 6" key="1">
    <citation type="submission" date="2019-03" db="EMBL/GenBank/DDBJ databases">
        <title>Genomic Encyclopedia of Type Strains, Phase IV (KMG-IV): sequencing the most valuable type-strain genomes for metagenomic binning, comparative biology and taxonomic classification.</title>
        <authorList>
            <person name="Goeker M."/>
        </authorList>
    </citation>
    <scope>NUCLEOTIDE SEQUENCE [LARGE SCALE GENOMIC DNA]</scope>
    <source>
        <strain evidence="5 6">DSM 103923</strain>
    </source>
</reference>
<accession>A0A4R3JXX6</accession>
<dbReference type="SUPFAM" id="SSF55248">
    <property type="entry name" value="PCD-like"/>
    <property type="match status" value="1"/>
</dbReference>
<dbReference type="PANTHER" id="PTHR12599:SF0">
    <property type="entry name" value="PTERIN-4-ALPHA-CARBINOLAMINE DEHYDRATASE"/>
    <property type="match status" value="1"/>
</dbReference>
<dbReference type="InterPro" id="IPR001533">
    <property type="entry name" value="Pterin_deHydtase"/>
</dbReference>
<organism evidence="5 6">
    <name type="scientific">Sulfuritortus calidifontis</name>
    <dbReference type="NCBI Taxonomy" id="1914471"/>
    <lineage>
        <taxon>Bacteria</taxon>
        <taxon>Pseudomonadati</taxon>
        <taxon>Pseudomonadota</taxon>
        <taxon>Betaproteobacteria</taxon>
        <taxon>Nitrosomonadales</taxon>
        <taxon>Thiobacillaceae</taxon>
        <taxon>Sulfuritortus</taxon>
    </lineage>
</organism>
<comment type="catalytic activity">
    <reaction evidence="1 4">
        <text>(4aS,6R)-4a-hydroxy-L-erythro-5,6,7,8-tetrahydrobiopterin = (6R)-L-erythro-6,7-dihydrobiopterin + H2O</text>
        <dbReference type="Rhea" id="RHEA:11920"/>
        <dbReference type="ChEBI" id="CHEBI:15377"/>
        <dbReference type="ChEBI" id="CHEBI:15642"/>
        <dbReference type="ChEBI" id="CHEBI:43120"/>
        <dbReference type="EC" id="4.2.1.96"/>
    </reaction>
</comment>
<keyword evidence="3 4" id="KW-0456">Lyase</keyword>
<dbReference type="PANTHER" id="PTHR12599">
    <property type="entry name" value="PTERIN-4-ALPHA-CARBINOLAMINE DEHYDRATASE"/>
    <property type="match status" value="1"/>
</dbReference>
<dbReference type="Pfam" id="PF01329">
    <property type="entry name" value="Pterin_4a"/>
    <property type="match status" value="1"/>
</dbReference>
<evidence type="ECO:0000313" key="6">
    <source>
        <dbReference type="Proteomes" id="UP000295135"/>
    </source>
</evidence>